<gene>
    <name evidence="1" type="ORF">C0630_10740</name>
</gene>
<sequence>MDDTIRIANHRLLKHRPIFPSTLRTLVAGVVVASLAFPVSAGSVSYTYDTLGRLQTATYNNGVVITYSYDAAGNRSSQVTTGAP</sequence>
<protein>
    <recommendedName>
        <fullName evidence="3">RHS repeat protein</fullName>
    </recommendedName>
</protein>
<dbReference type="AlphaFoldDB" id="A0A2N6CVY6"/>
<dbReference type="InterPro" id="IPR006530">
    <property type="entry name" value="YD"/>
</dbReference>
<dbReference type="EMBL" id="PKUN01000017">
    <property type="protein sequence ID" value="PLX61401.1"/>
    <property type="molecule type" value="Genomic_DNA"/>
</dbReference>
<dbReference type="NCBIfam" id="TIGR01643">
    <property type="entry name" value="YD_repeat_2x"/>
    <property type="match status" value="1"/>
</dbReference>
<name>A0A2N6CVY6_9GAMM</name>
<comment type="caution">
    <text evidence="1">The sequence shown here is derived from an EMBL/GenBank/DDBJ whole genome shotgun (WGS) entry which is preliminary data.</text>
</comment>
<dbReference type="Proteomes" id="UP000235015">
    <property type="component" value="Unassembled WGS sequence"/>
</dbReference>
<evidence type="ECO:0000313" key="2">
    <source>
        <dbReference type="Proteomes" id="UP000235015"/>
    </source>
</evidence>
<accession>A0A2N6CVY6</accession>
<proteinExistence type="predicted"/>
<reference evidence="1 2" key="1">
    <citation type="submission" date="2017-11" db="EMBL/GenBank/DDBJ databases">
        <title>Genome-resolved metagenomics identifies genetic mobility, metabolic interactions, and unexpected diversity in perchlorate-reducing communities.</title>
        <authorList>
            <person name="Barnum T.P."/>
            <person name="Figueroa I.A."/>
            <person name="Carlstrom C.I."/>
            <person name="Lucas L.N."/>
            <person name="Engelbrektson A.L."/>
            <person name="Coates J.D."/>
        </authorList>
    </citation>
    <scope>NUCLEOTIDE SEQUENCE [LARGE SCALE GENOMIC DNA]</scope>
    <source>
        <strain evidence="1">BM301</strain>
    </source>
</reference>
<evidence type="ECO:0000313" key="1">
    <source>
        <dbReference type="EMBL" id="PLX61401.1"/>
    </source>
</evidence>
<dbReference type="RefSeq" id="WP_273439378.1">
    <property type="nucleotide sequence ID" value="NZ_PKUN01000017.1"/>
</dbReference>
<evidence type="ECO:0008006" key="3">
    <source>
        <dbReference type="Google" id="ProtNLM"/>
    </source>
</evidence>
<organism evidence="1 2">
    <name type="scientific">Sedimenticola selenatireducens</name>
    <dbReference type="NCBI Taxonomy" id="191960"/>
    <lineage>
        <taxon>Bacteria</taxon>
        <taxon>Pseudomonadati</taxon>
        <taxon>Pseudomonadota</taxon>
        <taxon>Gammaproteobacteria</taxon>
        <taxon>Chromatiales</taxon>
        <taxon>Sedimenticolaceae</taxon>
        <taxon>Sedimenticola</taxon>
    </lineage>
</organism>
<dbReference type="InterPro" id="IPR031325">
    <property type="entry name" value="RHS_repeat"/>
</dbReference>
<dbReference type="Gene3D" id="2.180.10.10">
    <property type="entry name" value="RHS repeat-associated core"/>
    <property type="match status" value="1"/>
</dbReference>
<dbReference type="Pfam" id="PF05593">
    <property type="entry name" value="RHS_repeat"/>
    <property type="match status" value="1"/>
</dbReference>